<keyword evidence="4 6" id="KW-1133">Transmembrane helix</keyword>
<evidence type="ECO:0000256" key="1">
    <source>
        <dbReference type="ARBA" id="ARBA00004141"/>
    </source>
</evidence>
<keyword evidence="5 6" id="KW-0472">Membrane</keyword>
<feature type="transmembrane region" description="Helical" evidence="6">
    <location>
        <begin position="78"/>
        <end position="96"/>
    </location>
</feature>
<dbReference type="Proteomes" id="UP000553766">
    <property type="component" value="Unassembled WGS sequence"/>
</dbReference>
<feature type="transmembrane region" description="Helical" evidence="6">
    <location>
        <begin position="20"/>
        <end position="41"/>
    </location>
</feature>
<comment type="subcellular location">
    <subcellularLocation>
        <location evidence="1">Membrane</location>
        <topology evidence="1">Multi-pass membrane protein</topology>
    </subcellularLocation>
</comment>
<name>A0A840WNP5_9RHOB</name>
<keyword evidence="8" id="KW-1185">Reference proteome</keyword>
<dbReference type="GO" id="GO:0016020">
    <property type="term" value="C:membrane"/>
    <property type="evidence" value="ECO:0007669"/>
    <property type="project" value="UniProtKB-SubCell"/>
</dbReference>
<reference evidence="7 8" key="1">
    <citation type="submission" date="2020-08" db="EMBL/GenBank/DDBJ databases">
        <title>Genomic Encyclopedia of Type Strains, Phase IV (KMG-IV): sequencing the most valuable type-strain genomes for metagenomic binning, comparative biology and taxonomic classification.</title>
        <authorList>
            <person name="Goeker M."/>
        </authorList>
    </citation>
    <scope>NUCLEOTIDE SEQUENCE [LARGE SCALE GENOMIC DNA]</scope>
    <source>
        <strain evidence="7 8">DSM 103377</strain>
    </source>
</reference>
<dbReference type="RefSeq" id="WP_184011646.1">
    <property type="nucleotide sequence ID" value="NZ_JACIJS010000006.1"/>
</dbReference>
<evidence type="ECO:0000256" key="3">
    <source>
        <dbReference type="ARBA" id="ARBA00022692"/>
    </source>
</evidence>
<protein>
    <recommendedName>
        <fullName evidence="9">YhhN-like protein</fullName>
    </recommendedName>
</protein>
<dbReference type="EMBL" id="JACIJS010000006">
    <property type="protein sequence ID" value="MBB5516241.1"/>
    <property type="molecule type" value="Genomic_DNA"/>
</dbReference>
<keyword evidence="3 6" id="KW-0812">Transmembrane</keyword>
<evidence type="ECO:0000313" key="7">
    <source>
        <dbReference type="EMBL" id="MBB5516241.1"/>
    </source>
</evidence>
<comment type="caution">
    <text evidence="7">The sequence shown here is derived from an EMBL/GenBank/DDBJ whole genome shotgun (WGS) entry which is preliminary data.</text>
</comment>
<sequence>MTKTAAMLLLSLVAVLSDAPLFIMFGILSATLGDFLVIYGYRWKSVARLRISSLAYMVAYGAYIVGFVKADAALGADFAYVFAFAIAFGAMVLSCFGPQMREISSPSVLFSLMVVAQFSVAYTLPPEHVLAWYGACLILISKALFGYELFLVPQGDKRRRLSSPAVWLSYFSGQALIVMGFA</sequence>
<organism evidence="7 8">
    <name type="scientific">Rubricella aquisinus</name>
    <dbReference type="NCBI Taxonomy" id="2028108"/>
    <lineage>
        <taxon>Bacteria</taxon>
        <taxon>Pseudomonadati</taxon>
        <taxon>Pseudomonadota</taxon>
        <taxon>Alphaproteobacteria</taxon>
        <taxon>Rhodobacterales</taxon>
        <taxon>Paracoccaceae</taxon>
        <taxon>Rubricella</taxon>
    </lineage>
</organism>
<feature type="transmembrane region" description="Helical" evidence="6">
    <location>
        <begin position="108"/>
        <end position="124"/>
    </location>
</feature>
<dbReference type="Pfam" id="PF07947">
    <property type="entry name" value="YhhN"/>
    <property type="match status" value="1"/>
</dbReference>
<evidence type="ECO:0000313" key="8">
    <source>
        <dbReference type="Proteomes" id="UP000553766"/>
    </source>
</evidence>
<evidence type="ECO:0000256" key="6">
    <source>
        <dbReference type="SAM" id="Phobius"/>
    </source>
</evidence>
<dbReference type="AlphaFoldDB" id="A0A840WNP5"/>
<dbReference type="InterPro" id="IPR012506">
    <property type="entry name" value="TMEM86B-like"/>
</dbReference>
<feature type="transmembrane region" description="Helical" evidence="6">
    <location>
        <begin position="130"/>
        <end position="152"/>
    </location>
</feature>
<accession>A0A840WNP5</accession>
<evidence type="ECO:0000256" key="2">
    <source>
        <dbReference type="ARBA" id="ARBA00007375"/>
    </source>
</evidence>
<comment type="similarity">
    <text evidence="2">Belongs to the TMEM86 family.</text>
</comment>
<evidence type="ECO:0000256" key="5">
    <source>
        <dbReference type="ARBA" id="ARBA00023136"/>
    </source>
</evidence>
<proteinExistence type="inferred from homology"/>
<evidence type="ECO:0008006" key="9">
    <source>
        <dbReference type="Google" id="ProtNLM"/>
    </source>
</evidence>
<feature type="transmembrane region" description="Helical" evidence="6">
    <location>
        <begin position="53"/>
        <end position="72"/>
    </location>
</feature>
<evidence type="ECO:0000256" key="4">
    <source>
        <dbReference type="ARBA" id="ARBA00022989"/>
    </source>
</evidence>
<gene>
    <name evidence="7" type="ORF">FHS89_002267</name>
</gene>